<evidence type="ECO:0000256" key="7">
    <source>
        <dbReference type="ARBA" id="ARBA00022683"/>
    </source>
</evidence>
<comment type="caution">
    <text evidence="16">The sequence shown here is derived from an EMBL/GenBank/DDBJ whole genome shotgun (WGS) entry which is preliminary data.</text>
</comment>
<keyword evidence="5 16" id="KW-0762">Sugar transport</keyword>
<dbReference type="PROSITE" id="PS51094">
    <property type="entry name" value="PTS_EIIA_TYPE_2"/>
    <property type="match status" value="1"/>
</dbReference>
<keyword evidence="8 12" id="KW-0812">Transmembrane</keyword>
<keyword evidence="7" id="KW-0598">Phosphotransferase system</keyword>
<evidence type="ECO:0000256" key="9">
    <source>
        <dbReference type="ARBA" id="ARBA00022989"/>
    </source>
</evidence>
<keyword evidence="9 12" id="KW-1133">Transmembrane helix</keyword>
<reference evidence="16 17" key="1">
    <citation type="submission" date="2020-08" db="EMBL/GenBank/DDBJ databases">
        <title>Genome public.</title>
        <authorList>
            <person name="Liu C."/>
            <person name="Sun Q."/>
        </authorList>
    </citation>
    <scope>NUCLEOTIDE SEQUENCE [LARGE SCALE GENOMIC DNA]</scope>
    <source>
        <strain evidence="16 17">NSJ-6</strain>
    </source>
</reference>
<evidence type="ECO:0000256" key="4">
    <source>
        <dbReference type="ARBA" id="ARBA00022553"/>
    </source>
</evidence>
<dbReference type="NCBIfam" id="TIGR00829">
    <property type="entry name" value="FRU"/>
    <property type="match status" value="1"/>
</dbReference>
<evidence type="ECO:0000256" key="11">
    <source>
        <dbReference type="SAM" id="Coils"/>
    </source>
</evidence>
<dbReference type="InterPro" id="IPR013014">
    <property type="entry name" value="PTS_EIIC_2"/>
</dbReference>
<dbReference type="CDD" id="cd00211">
    <property type="entry name" value="PTS_IIA_fru"/>
    <property type="match status" value="1"/>
</dbReference>
<dbReference type="PROSITE" id="PS51099">
    <property type="entry name" value="PTS_EIIB_TYPE_2"/>
    <property type="match status" value="1"/>
</dbReference>
<dbReference type="CDD" id="cd05569">
    <property type="entry name" value="PTS_IIB_fructose"/>
    <property type="match status" value="1"/>
</dbReference>
<gene>
    <name evidence="16" type="ORF">H8S20_12525</name>
</gene>
<dbReference type="InterPro" id="IPR002178">
    <property type="entry name" value="PTS_EIIA_type-2_dom"/>
</dbReference>
<feature type="transmembrane region" description="Helical" evidence="12">
    <location>
        <begin position="467"/>
        <end position="485"/>
    </location>
</feature>
<dbReference type="RefSeq" id="WP_186860339.1">
    <property type="nucleotide sequence ID" value="NZ_JACOOO010000025.1"/>
</dbReference>
<feature type="domain" description="PTS EIIC type-2" evidence="15">
    <location>
        <begin position="296"/>
        <end position="629"/>
    </location>
</feature>
<keyword evidence="17" id="KW-1185">Reference proteome</keyword>
<evidence type="ECO:0000313" key="17">
    <source>
        <dbReference type="Proteomes" id="UP000596929"/>
    </source>
</evidence>
<comment type="subcellular location">
    <subcellularLocation>
        <location evidence="1">Cell inner membrane</location>
        <topology evidence="1">Multi-pass membrane protein</topology>
    </subcellularLocation>
</comment>
<keyword evidence="4" id="KW-0597">Phosphoprotein</keyword>
<dbReference type="Pfam" id="PF02378">
    <property type="entry name" value="PTS_EIIC"/>
    <property type="match status" value="1"/>
</dbReference>
<dbReference type="InterPro" id="IPR016152">
    <property type="entry name" value="PTrfase/Anion_transptr"/>
</dbReference>
<sequence length="629" mass="66161">MKITDLLKKNGIAINPQVKTKEEAINKLVDLMDATGRLSDKEEYKKAVLTRESLSTTGIGDNIAIPHAKTTAVKEPGLAAMILRDGIDYDSLDGEPAKLFFLIAAPEGENNLHLDVLARLSMMLMDPEFKDMLISAKSVDEFLNLIDSKENERQEAENKKEEEAKANNTGYRVLAVTACPTGIAHTFMAAESLENKAKDMGISIKVETNGSGGAKNVLTKEEIENADCIIVAADKKVEMARFEGKKVIQTKVANGIHKAESLINDAISGNAPVYHHTGGGEEASDSGEKESVGRQIYKHLMNGVSHMLPFVIGGGILIALAFLFDDYSIDPANFGMNTPFAAFLKTTGGTAFGFMLPVLAGYIAMSIGDRPALAVGFVGGMLANEGGSGFLGALAAGFIAGYLIVGLKKLFGKLPQSLEGLKPVLLYPFFGILLIGAIIIFVVNPPVGALNTAMNNFLMSMGSSSKILLGAVLGGMMAIDMGGPFNKAAYVFGTASLASGQFEIMAAVMAGGMVPPLAIALCTTFFKNKFSPRERQSGLTNYVMGLSFITEGAIPFAAADPLKVIPACVVGSATAGALSMAFGCGLQAPHGGIFVTPIVSNPLMYLAAIAIGSVVGMVVLAALKKKIEA</sequence>
<dbReference type="PANTHER" id="PTHR30505">
    <property type="entry name" value="FRUCTOSE-LIKE PERMEASE"/>
    <property type="match status" value="1"/>
</dbReference>
<dbReference type="InterPro" id="IPR050864">
    <property type="entry name" value="Bacterial_PTS_Sugar_Transport"/>
</dbReference>
<feature type="domain" description="PTS EIIB type-2" evidence="14">
    <location>
        <begin position="171"/>
        <end position="268"/>
    </location>
</feature>
<feature type="transmembrane region" description="Helical" evidence="12">
    <location>
        <begin position="425"/>
        <end position="447"/>
    </location>
</feature>
<keyword evidence="3" id="KW-1003">Cell membrane</keyword>
<dbReference type="SUPFAM" id="SSF55804">
    <property type="entry name" value="Phoshotransferase/anion transport protein"/>
    <property type="match status" value="1"/>
</dbReference>
<dbReference type="InterPro" id="IPR004715">
    <property type="entry name" value="PTS_IIA_fruc"/>
</dbReference>
<name>A0ABR7DE74_9CLOT</name>
<dbReference type="Proteomes" id="UP000596929">
    <property type="component" value="Unassembled WGS sequence"/>
</dbReference>
<dbReference type="InterPro" id="IPR003501">
    <property type="entry name" value="PTS_EIIB_2/3"/>
</dbReference>
<proteinExistence type="predicted"/>
<dbReference type="NCBIfam" id="TIGR01427">
    <property type="entry name" value="PTS_IIC_fructo"/>
    <property type="match status" value="1"/>
</dbReference>
<evidence type="ECO:0000259" key="14">
    <source>
        <dbReference type="PROSITE" id="PS51099"/>
    </source>
</evidence>
<evidence type="ECO:0000256" key="6">
    <source>
        <dbReference type="ARBA" id="ARBA00022679"/>
    </source>
</evidence>
<evidence type="ECO:0000256" key="2">
    <source>
        <dbReference type="ARBA" id="ARBA00022448"/>
    </source>
</evidence>
<feature type="transmembrane region" description="Helical" evidence="12">
    <location>
        <begin position="564"/>
        <end position="583"/>
    </location>
</feature>
<evidence type="ECO:0000259" key="13">
    <source>
        <dbReference type="PROSITE" id="PS51094"/>
    </source>
</evidence>
<dbReference type="PROSITE" id="PS51104">
    <property type="entry name" value="PTS_EIIC_TYPE_2"/>
    <property type="match status" value="1"/>
</dbReference>
<feature type="transmembrane region" description="Helical" evidence="12">
    <location>
        <begin position="344"/>
        <end position="365"/>
    </location>
</feature>
<dbReference type="Pfam" id="PF02302">
    <property type="entry name" value="PTS_IIB"/>
    <property type="match status" value="1"/>
</dbReference>
<feature type="transmembrane region" description="Helical" evidence="12">
    <location>
        <begin position="386"/>
        <end position="405"/>
    </location>
</feature>
<evidence type="ECO:0000259" key="15">
    <source>
        <dbReference type="PROSITE" id="PS51104"/>
    </source>
</evidence>
<dbReference type="Gene3D" id="3.40.930.10">
    <property type="entry name" value="Mannitol-specific EII, Chain A"/>
    <property type="match status" value="1"/>
</dbReference>
<dbReference type="InterPro" id="IPR013011">
    <property type="entry name" value="PTS_EIIB_2"/>
</dbReference>
<accession>A0ABR7DE74</accession>
<keyword evidence="2" id="KW-0813">Transport</keyword>
<feature type="transmembrane region" description="Helical" evidence="12">
    <location>
        <begin position="304"/>
        <end position="324"/>
    </location>
</feature>
<dbReference type="PANTHER" id="PTHR30505:SF28">
    <property type="entry name" value="PTS SYSTEM 2-O-ALPHA-MANNOSYL-D-GLYCERATE-SPECIFIC EIIABC COMPONENT"/>
    <property type="match status" value="1"/>
</dbReference>
<dbReference type="InterPro" id="IPR003353">
    <property type="entry name" value="PTS_IIB_fruc"/>
</dbReference>
<evidence type="ECO:0000256" key="12">
    <source>
        <dbReference type="SAM" id="Phobius"/>
    </source>
</evidence>
<keyword evidence="6" id="KW-0808">Transferase</keyword>
<feature type="coiled-coil region" evidence="11">
    <location>
        <begin position="139"/>
        <end position="169"/>
    </location>
</feature>
<feature type="transmembrane region" description="Helical" evidence="12">
    <location>
        <begin position="603"/>
        <end position="623"/>
    </location>
</feature>
<evidence type="ECO:0000256" key="1">
    <source>
        <dbReference type="ARBA" id="ARBA00004429"/>
    </source>
</evidence>
<dbReference type="InterPro" id="IPR006327">
    <property type="entry name" value="PTS_IIC_fruc"/>
</dbReference>
<organism evidence="16 17">
    <name type="scientific">Clostridium hominis</name>
    <dbReference type="NCBI Taxonomy" id="2763036"/>
    <lineage>
        <taxon>Bacteria</taxon>
        <taxon>Bacillati</taxon>
        <taxon>Bacillota</taxon>
        <taxon>Clostridia</taxon>
        <taxon>Eubacteriales</taxon>
        <taxon>Clostridiaceae</taxon>
        <taxon>Clostridium</taxon>
    </lineage>
</organism>
<keyword evidence="11" id="KW-0175">Coiled coil</keyword>
<keyword evidence="10 12" id="KW-0472">Membrane</keyword>
<dbReference type="EMBL" id="JACOOO010000025">
    <property type="protein sequence ID" value="MBC5629711.1"/>
    <property type="molecule type" value="Genomic_DNA"/>
</dbReference>
<dbReference type="InterPro" id="IPR003352">
    <property type="entry name" value="PTS_EIIC"/>
</dbReference>
<evidence type="ECO:0000256" key="8">
    <source>
        <dbReference type="ARBA" id="ARBA00022692"/>
    </source>
</evidence>
<dbReference type="InterPro" id="IPR036095">
    <property type="entry name" value="PTS_EIIB-like_sf"/>
</dbReference>
<dbReference type="PROSITE" id="PS00372">
    <property type="entry name" value="PTS_EIIA_TYPE_2_HIS"/>
    <property type="match status" value="1"/>
</dbReference>
<protein>
    <submittedName>
        <fullName evidence="16">PTS sugar transporter subunit IIA</fullName>
    </submittedName>
</protein>
<evidence type="ECO:0000256" key="3">
    <source>
        <dbReference type="ARBA" id="ARBA00022475"/>
    </source>
</evidence>
<dbReference type="NCBIfam" id="TIGR00848">
    <property type="entry name" value="fruA"/>
    <property type="match status" value="1"/>
</dbReference>
<dbReference type="Gene3D" id="3.40.50.2300">
    <property type="match status" value="1"/>
</dbReference>
<evidence type="ECO:0000256" key="5">
    <source>
        <dbReference type="ARBA" id="ARBA00022597"/>
    </source>
</evidence>
<dbReference type="Pfam" id="PF00359">
    <property type="entry name" value="PTS_EIIA_2"/>
    <property type="match status" value="1"/>
</dbReference>
<evidence type="ECO:0000256" key="10">
    <source>
        <dbReference type="ARBA" id="ARBA00023136"/>
    </source>
</evidence>
<feature type="transmembrane region" description="Helical" evidence="12">
    <location>
        <begin position="505"/>
        <end position="526"/>
    </location>
</feature>
<evidence type="ECO:0000313" key="16">
    <source>
        <dbReference type="EMBL" id="MBC5629711.1"/>
    </source>
</evidence>
<dbReference type="SUPFAM" id="SSF52794">
    <property type="entry name" value="PTS system IIB component-like"/>
    <property type="match status" value="1"/>
</dbReference>
<feature type="domain" description="PTS EIIA type-2" evidence="13">
    <location>
        <begin position="5"/>
        <end position="149"/>
    </location>
</feature>